<sequence>MLLFVTPTERFSYADTVLVDQFDIKPDITLTKTINIL</sequence>
<dbReference type="AlphaFoldDB" id="A0A162BQ60"/>
<evidence type="ECO:0000313" key="2">
    <source>
        <dbReference type="Proteomes" id="UP000076858"/>
    </source>
</evidence>
<keyword evidence="1" id="KW-0472">Membrane</keyword>
<gene>
    <name evidence="1" type="ORF">APZ42_009837</name>
</gene>
<dbReference type="EMBL" id="LRGB01026291">
    <property type="protein sequence ID" value="KZR96050.1"/>
    <property type="molecule type" value="Genomic_DNA"/>
</dbReference>
<feature type="non-terminal residue" evidence="1">
    <location>
        <position position="37"/>
    </location>
</feature>
<dbReference type="Proteomes" id="UP000076858">
    <property type="component" value="Unassembled WGS sequence"/>
</dbReference>
<keyword evidence="2" id="KW-1185">Reference proteome</keyword>
<reference evidence="1 2" key="1">
    <citation type="submission" date="2016-03" db="EMBL/GenBank/DDBJ databases">
        <title>EvidentialGene: Evidence-directed Construction of Genes on Genomes.</title>
        <authorList>
            <person name="Gilbert D.G."/>
            <person name="Choi J.-H."/>
            <person name="Mockaitis K."/>
            <person name="Colbourne J."/>
            <person name="Pfrender M."/>
        </authorList>
    </citation>
    <scope>NUCLEOTIDE SEQUENCE [LARGE SCALE GENOMIC DNA]</scope>
    <source>
        <strain evidence="1 2">Xinb3</strain>
        <tissue evidence="1">Complete organism</tissue>
    </source>
</reference>
<evidence type="ECO:0000313" key="1">
    <source>
        <dbReference type="EMBL" id="KZR96050.1"/>
    </source>
</evidence>
<organism evidence="1 2">
    <name type="scientific">Daphnia magna</name>
    <dbReference type="NCBI Taxonomy" id="35525"/>
    <lineage>
        <taxon>Eukaryota</taxon>
        <taxon>Metazoa</taxon>
        <taxon>Ecdysozoa</taxon>
        <taxon>Arthropoda</taxon>
        <taxon>Crustacea</taxon>
        <taxon>Branchiopoda</taxon>
        <taxon>Diplostraca</taxon>
        <taxon>Cladocera</taxon>
        <taxon>Anomopoda</taxon>
        <taxon>Daphniidae</taxon>
        <taxon>Daphnia</taxon>
    </lineage>
</organism>
<accession>A0A162BQ60</accession>
<comment type="caution">
    <text evidence="1">The sequence shown here is derived from an EMBL/GenBank/DDBJ whole genome shotgun (WGS) entry which is preliminary data.</text>
</comment>
<proteinExistence type="predicted"/>
<protein>
    <submittedName>
        <fullName evidence="1">Cleft lip and palate transmembrane protein 1 protein</fullName>
    </submittedName>
</protein>
<keyword evidence="1" id="KW-0812">Transmembrane</keyword>
<name>A0A162BQ60_9CRUS</name>